<gene>
    <name evidence="1" type="ORF">SAMN06295960_1392</name>
</gene>
<sequence>MNIAYYVGACDKSDMLLAVAALLSRLERKVLLIDGTTLGWLKFRNGAWVTKEQWVAWNGWDCASGVRDWNEVEALVQALHIDLEGYDNIIIDTDQIDFYPAERFSSLDEKYLVLTAETSSIHRHLEWMMLYELQHQRDINDQLQFIIMHAADPQEDRRYVEQVLTSAGVHSTREPLVIPYEESDWIAKLRSDTRQTIELKLYARSTRDVWRELVESSAGPLTDKIWRTIIKGSLRGSRHHEAI</sequence>
<dbReference type="Gene3D" id="3.40.50.300">
    <property type="entry name" value="P-loop containing nucleotide triphosphate hydrolases"/>
    <property type="match status" value="1"/>
</dbReference>
<protein>
    <recommendedName>
        <fullName evidence="3">Cellulose biosynthesis protein BcsQ</fullName>
    </recommendedName>
</protein>
<evidence type="ECO:0000313" key="2">
    <source>
        <dbReference type="Proteomes" id="UP000193834"/>
    </source>
</evidence>
<dbReference type="STRING" id="1852522.SAMN06295960_1392"/>
<dbReference type="AlphaFoldDB" id="A0A1X7JAS2"/>
<proteinExistence type="predicted"/>
<accession>A0A1X7JAS2</accession>
<organism evidence="1 2">
    <name type="scientific">Paenibacillus aquistagni</name>
    <dbReference type="NCBI Taxonomy" id="1852522"/>
    <lineage>
        <taxon>Bacteria</taxon>
        <taxon>Bacillati</taxon>
        <taxon>Bacillota</taxon>
        <taxon>Bacilli</taxon>
        <taxon>Bacillales</taxon>
        <taxon>Paenibacillaceae</taxon>
        <taxon>Paenibacillus</taxon>
    </lineage>
</organism>
<evidence type="ECO:0000313" key="1">
    <source>
        <dbReference type="EMBL" id="SMG24635.1"/>
    </source>
</evidence>
<keyword evidence="2" id="KW-1185">Reference proteome</keyword>
<reference evidence="1 2" key="1">
    <citation type="submission" date="2017-04" db="EMBL/GenBank/DDBJ databases">
        <authorList>
            <person name="Afonso C.L."/>
            <person name="Miller P.J."/>
            <person name="Scott M.A."/>
            <person name="Spackman E."/>
            <person name="Goraichik I."/>
            <person name="Dimitrov K.M."/>
            <person name="Suarez D.L."/>
            <person name="Swayne D.E."/>
        </authorList>
    </citation>
    <scope>NUCLEOTIDE SEQUENCE [LARGE SCALE GENOMIC DNA]</scope>
    <source>
        <strain evidence="1 2">11</strain>
    </source>
</reference>
<dbReference type="RefSeq" id="WP_085493536.1">
    <property type="nucleotide sequence ID" value="NZ_FXAZ01000001.1"/>
</dbReference>
<dbReference type="EMBL" id="FXAZ01000001">
    <property type="protein sequence ID" value="SMG24635.1"/>
    <property type="molecule type" value="Genomic_DNA"/>
</dbReference>
<name>A0A1X7JAS2_9BACL</name>
<dbReference type="InterPro" id="IPR027417">
    <property type="entry name" value="P-loop_NTPase"/>
</dbReference>
<dbReference type="OrthoDB" id="2610621at2"/>
<dbReference type="SUPFAM" id="SSF52540">
    <property type="entry name" value="P-loop containing nucleoside triphosphate hydrolases"/>
    <property type="match status" value="1"/>
</dbReference>
<evidence type="ECO:0008006" key="3">
    <source>
        <dbReference type="Google" id="ProtNLM"/>
    </source>
</evidence>
<dbReference type="Proteomes" id="UP000193834">
    <property type="component" value="Unassembled WGS sequence"/>
</dbReference>